<name>A0A5C6ASZ3_9BACT</name>
<evidence type="ECO:0000313" key="3">
    <source>
        <dbReference type="Proteomes" id="UP000316213"/>
    </source>
</evidence>
<feature type="transmembrane region" description="Helical" evidence="1">
    <location>
        <begin position="12"/>
        <end position="32"/>
    </location>
</feature>
<feature type="transmembrane region" description="Helical" evidence="1">
    <location>
        <begin position="173"/>
        <end position="194"/>
    </location>
</feature>
<evidence type="ECO:0000256" key="1">
    <source>
        <dbReference type="SAM" id="Phobius"/>
    </source>
</evidence>
<feature type="transmembrane region" description="Helical" evidence="1">
    <location>
        <begin position="346"/>
        <end position="369"/>
    </location>
</feature>
<gene>
    <name evidence="2" type="ORF">Pla100_00910</name>
</gene>
<comment type="caution">
    <text evidence="2">The sequence shown here is derived from an EMBL/GenBank/DDBJ whole genome shotgun (WGS) entry which is preliminary data.</text>
</comment>
<keyword evidence="1" id="KW-0472">Membrane</keyword>
<feature type="transmembrane region" description="Helical" evidence="1">
    <location>
        <begin position="226"/>
        <end position="245"/>
    </location>
</feature>
<keyword evidence="1" id="KW-1133">Transmembrane helix</keyword>
<feature type="transmembrane region" description="Helical" evidence="1">
    <location>
        <begin position="257"/>
        <end position="285"/>
    </location>
</feature>
<feature type="transmembrane region" description="Helical" evidence="1">
    <location>
        <begin position="52"/>
        <end position="71"/>
    </location>
</feature>
<sequence>MSDPQPSFPWGRSLALSCAIAGVIIACLPRAFFLSVLSRGSGDSAEVIVDLLPRLAAFVAVAGFALAFVAWKWGTQIDRLLDRVLTELHLGSSSPVCSREMWKWGLVCAIVVLSFDWRALVWGYFESDDFNLLIDNRSLPLPDLIYAVMNDHIYPIGRLIIRGLHWMFGTNAIFYNCISVGSLVALVWSGCLYLRSSGVSRLGTSVFLLLLVSWTMWGELTSGEYILLFHESFMTAALLVGWATIRWRETSQLRYSIFTAMLVGYSCFMNISGFWVACAALVFLACEAWGHCRRSRGLDAEAVSLRWLSQFAAIVIPILLAIVFYNDAYHRPGGPTFLSSAGERHGLGGLVLQWTYTICTALLSILIAIPHHLIDFGAMEISMAFSLLCIAGASAYAWPELVKRSLHSRFVAILLIVSGVTLMVCLGRPTVGLGNVVPPKYLFMPVTLFCLVFAFLFDGWWYRLPERGRPLFQKLCLIGVALVWSSQGGASICGHFGVPFFETTRGGEIREHRREYAAMQQIKETLFVPLEQAVRGNLAIPEIPGSTLGTRYPELAFPWQYQPAMSYMLDVLADDPSRFEVLFPQQQSYPPVTVTRTLRDDVSPEFLKLLQTSEPARQLYGLPTTLQPIVANVMPDSSTPQVTISIDKVPSGFKLGVGEVIVDDHTGIRIEYPEWAPEERCYLAIRWPSTESVNHRNVTVSVDSELFGETTGHLLETRFEVGELEIYDLLTIPSFALNETIESVTLHFRKLPAAIPSVRVLRCDSVRREIHR</sequence>
<reference evidence="2 3" key="1">
    <citation type="submission" date="2019-02" db="EMBL/GenBank/DDBJ databases">
        <title>Deep-cultivation of Planctomycetes and their phenomic and genomic characterization uncovers novel biology.</title>
        <authorList>
            <person name="Wiegand S."/>
            <person name="Jogler M."/>
            <person name="Boedeker C."/>
            <person name="Pinto D."/>
            <person name="Vollmers J."/>
            <person name="Rivas-Marin E."/>
            <person name="Kohn T."/>
            <person name="Peeters S.H."/>
            <person name="Heuer A."/>
            <person name="Rast P."/>
            <person name="Oberbeckmann S."/>
            <person name="Bunk B."/>
            <person name="Jeske O."/>
            <person name="Meyerdierks A."/>
            <person name="Storesund J.E."/>
            <person name="Kallscheuer N."/>
            <person name="Luecker S."/>
            <person name="Lage O.M."/>
            <person name="Pohl T."/>
            <person name="Merkel B.J."/>
            <person name="Hornburger P."/>
            <person name="Mueller R.-W."/>
            <person name="Bruemmer F."/>
            <person name="Labrenz M."/>
            <person name="Spormann A.M."/>
            <person name="Op Den Camp H."/>
            <person name="Overmann J."/>
            <person name="Amann R."/>
            <person name="Jetten M.S.M."/>
            <person name="Mascher T."/>
            <person name="Medema M.H."/>
            <person name="Devos D.P."/>
            <person name="Kaster A.-K."/>
            <person name="Ovreas L."/>
            <person name="Rohde M."/>
            <person name="Galperin M.Y."/>
            <person name="Jogler C."/>
        </authorList>
    </citation>
    <scope>NUCLEOTIDE SEQUENCE [LARGE SCALE GENOMIC DNA]</scope>
    <source>
        <strain evidence="2 3">Pla100</strain>
    </source>
</reference>
<accession>A0A5C6ASZ3</accession>
<feature type="transmembrane region" description="Helical" evidence="1">
    <location>
        <begin position="305"/>
        <end position="325"/>
    </location>
</feature>
<feature type="transmembrane region" description="Helical" evidence="1">
    <location>
        <begin position="201"/>
        <end position="220"/>
    </location>
</feature>
<feature type="transmembrane region" description="Helical" evidence="1">
    <location>
        <begin position="410"/>
        <end position="429"/>
    </location>
</feature>
<dbReference type="Proteomes" id="UP000316213">
    <property type="component" value="Unassembled WGS sequence"/>
</dbReference>
<evidence type="ECO:0000313" key="2">
    <source>
        <dbReference type="EMBL" id="TWU03173.1"/>
    </source>
</evidence>
<feature type="transmembrane region" description="Helical" evidence="1">
    <location>
        <begin position="441"/>
        <end position="462"/>
    </location>
</feature>
<feature type="transmembrane region" description="Helical" evidence="1">
    <location>
        <begin position="381"/>
        <end position="398"/>
    </location>
</feature>
<feature type="transmembrane region" description="Helical" evidence="1">
    <location>
        <begin position="104"/>
        <end position="125"/>
    </location>
</feature>
<keyword evidence="1" id="KW-0812">Transmembrane</keyword>
<proteinExistence type="predicted"/>
<evidence type="ECO:0008006" key="4">
    <source>
        <dbReference type="Google" id="ProtNLM"/>
    </source>
</evidence>
<organism evidence="2 3">
    <name type="scientific">Neorhodopirellula pilleata</name>
    <dbReference type="NCBI Taxonomy" id="2714738"/>
    <lineage>
        <taxon>Bacteria</taxon>
        <taxon>Pseudomonadati</taxon>
        <taxon>Planctomycetota</taxon>
        <taxon>Planctomycetia</taxon>
        <taxon>Pirellulales</taxon>
        <taxon>Pirellulaceae</taxon>
        <taxon>Neorhodopirellula</taxon>
    </lineage>
</organism>
<dbReference type="EMBL" id="SJPM01000001">
    <property type="protein sequence ID" value="TWU03173.1"/>
    <property type="molecule type" value="Genomic_DNA"/>
</dbReference>
<keyword evidence="3" id="KW-1185">Reference proteome</keyword>
<dbReference type="AlphaFoldDB" id="A0A5C6ASZ3"/>
<protein>
    <recommendedName>
        <fullName evidence="4">Glycosyltransferase RgtA/B/C/D-like domain-containing protein</fullName>
    </recommendedName>
</protein>